<evidence type="ECO:0000313" key="8">
    <source>
        <dbReference type="EMBL" id="PIU98577.1"/>
    </source>
</evidence>
<name>A0A2M7B670_9BACT</name>
<dbReference type="GO" id="GO:0003723">
    <property type="term" value="F:RNA binding"/>
    <property type="evidence" value="ECO:0007669"/>
    <property type="project" value="TreeGrafter"/>
</dbReference>
<comment type="similarity">
    <text evidence="1 5 6">Belongs to the universal ribosomal protein uS9 family.</text>
</comment>
<sequence>MAIKESSKIKKTEKKSKAEKKLTLPPAAPVKIERYFEAVGRRKKAIARVRLFTKKTGIEINNRSLSDYFPIERLQKTVVAPLEKMKIADKLGAVIKVGGGGIKAQAEAIRLGISRALLKFNTDFRKRLRRIGYLTRDARMVERKKYGLKKARRAPQWQKR</sequence>
<dbReference type="InterPro" id="IPR020568">
    <property type="entry name" value="Ribosomal_Su5_D2-typ_SF"/>
</dbReference>
<comment type="caution">
    <text evidence="8">The sequence shown here is derived from an EMBL/GenBank/DDBJ whole genome shotgun (WGS) entry which is preliminary data.</text>
</comment>
<keyword evidence="3 5" id="KW-0687">Ribonucleoprotein</keyword>
<dbReference type="EMBL" id="PEVJ01000016">
    <property type="protein sequence ID" value="PIU98577.1"/>
    <property type="molecule type" value="Genomic_DNA"/>
</dbReference>
<evidence type="ECO:0000256" key="6">
    <source>
        <dbReference type="RuleBase" id="RU003815"/>
    </source>
</evidence>
<dbReference type="GO" id="GO:0006412">
    <property type="term" value="P:translation"/>
    <property type="evidence" value="ECO:0007669"/>
    <property type="project" value="UniProtKB-UniRule"/>
</dbReference>
<dbReference type="HAMAP" id="MF_00532_B">
    <property type="entry name" value="Ribosomal_uS9_B"/>
    <property type="match status" value="1"/>
</dbReference>
<evidence type="ECO:0000313" key="9">
    <source>
        <dbReference type="Proteomes" id="UP000228949"/>
    </source>
</evidence>
<dbReference type="PANTHER" id="PTHR21569:SF1">
    <property type="entry name" value="SMALL RIBOSOMAL SUBUNIT PROTEIN US9M"/>
    <property type="match status" value="1"/>
</dbReference>
<dbReference type="GO" id="GO:0005737">
    <property type="term" value="C:cytoplasm"/>
    <property type="evidence" value="ECO:0007669"/>
    <property type="project" value="UniProtKB-ARBA"/>
</dbReference>
<dbReference type="SUPFAM" id="SSF54211">
    <property type="entry name" value="Ribosomal protein S5 domain 2-like"/>
    <property type="match status" value="1"/>
</dbReference>
<evidence type="ECO:0000256" key="4">
    <source>
        <dbReference type="ARBA" id="ARBA00035259"/>
    </source>
</evidence>
<organism evidence="8 9">
    <name type="scientific">Candidatus Wolfebacteria bacterium CG03_land_8_20_14_0_80_40_12</name>
    <dbReference type="NCBI Taxonomy" id="1975069"/>
    <lineage>
        <taxon>Bacteria</taxon>
        <taxon>Candidatus Wolfeibacteriota</taxon>
    </lineage>
</organism>
<gene>
    <name evidence="5" type="primary">rpsI</name>
    <name evidence="8" type="ORF">COS61_00645</name>
</gene>
<dbReference type="Pfam" id="PF00380">
    <property type="entry name" value="Ribosomal_S9"/>
    <property type="match status" value="1"/>
</dbReference>
<keyword evidence="2 5" id="KW-0689">Ribosomal protein</keyword>
<protein>
    <recommendedName>
        <fullName evidence="4 5">Small ribosomal subunit protein uS9</fullName>
    </recommendedName>
</protein>
<dbReference type="GO" id="GO:0003735">
    <property type="term" value="F:structural constituent of ribosome"/>
    <property type="evidence" value="ECO:0007669"/>
    <property type="project" value="InterPro"/>
</dbReference>
<dbReference type="InterPro" id="IPR014721">
    <property type="entry name" value="Ribsml_uS5_D2-typ_fold_subgr"/>
</dbReference>
<reference evidence="9" key="1">
    <citation type="submission" date="2017-09" db="EMBL/GenBank/DDBJ databases">
        <title>Depth-based differentiation of microbial function through sediment-hosted aquifers and enrichment of novel symbionts in the deep terrestrial subsurface.</title>
        <authorList>
            <person name="Probst A.J."/>
            <person name="Ladd B."/>
            <person name="Jarett J.K."/>
            <person name="Geller-Mcgrath D.E."/>
            <person name="Sieber C.M.K."/>
            <person name="Emerson J.B."/>
            <person name="Anantharaman K."/>
            <person name="Thomas B.C."/>
            <person name="Malmstrom R."/>
            <person name="Stieglmeier M."/>
            <person name="Klingl A."/>
            <person name="Woyke T."/>
            <person name="Ryan C.M."/>
            <person name="Banfield J.F."/>
        </authorList>
    </citation>
    <scope>NUCLEOTIDE SEQUENCE [LARGE SCALE GENOMIC DNA]</scope>
</reference>
<evidence type="ECO:0000256" key="7">
    <source>
        <dbReference type="SAM" id="MobiDB-lite"/>
    </source>
</evidence>
<dbReference type="AlphaFoldDB" id="A0A2M7B670"/>
<evidence type="ECO:0000256" key="1">
    <source>
        <dbReference type="ARBA" id="ARBA00005251"/>
    </source>
</evidence>
<dbReference type="Gene3D" id="3.30.230.10">
    <property type="match status" value="1"/>
</dbReference>
<dbReference type="InterPro" id="IPR020574">
    <property type="entry name" value="Ribosomal_uS9_CS"/>
</dbReference>
<dbReference type="PANTHER" id="PTHR21569">
    <property type="entry name" value="RIBOSOMAL PROTEIN S9"/>
    <property type="match status" value="1"/>
</dbReference>
<proteinExistence type="inferred from homology"/>
<evidence type="ECO:0000256" key="2">
    <source>
        <dbReference type="ARBA" id="ARBA00022980"/>
    </source>
</evidence>
<evidence type="ECO:0000256" key="5">
    <source>
        <dbReference type="HAMAP-Rule" id="MF_00532"/>
    </source>
</evidence>
<dbReference type="InterPro" id="IPR000754">
    <property type="entry name" value="Ribosomal_uS9"/>
</dbReference>
<dbReference type="NCBIfam" id="NF001099">
    <property type="entry name" value="PRK00132.1"/>
    <property type="match status" value="1"/>
</dbReference>
<dbReference type="FunFam" id="3.30.230.10:FF:000001">
    <property type="entry name" value="30S ribosomal protein S9"/>
    <property type="match status" value="1"/>
</dbReference>
<feature type="region of interest" description="Disordered" evidence="7">
    <location>
        <begin position="1"/>
        <end position="21"/>
    </location>
</feature>
<accession>A0A2M7B670</accession>
<dbReference type="Proteomes" id="UP000228949">
    <property type="component" value="Unassembled WGS sequence"/>
</dbReference>
<dbReference type="GO" id="GO:0015935">
    <property type="term" value="C:small ribosomal subunit"/>
    <property type="evidence" value="ECO:0007669"/>
    <property type="project" value="TreeGrafter"/>
</dbReference>
<dbReference type="InterPro" id="IPR023035">
    <property type="entry name" value="Ribosomal_uS9_bac/plastid"/>
</dbReference>
<dbReference type="PROSITE" id="PS00360">
    <property type="entry name" value="RIBOSOMAL_S9"/>
    <property type="match status" value="1"/>
</dbReference>
<evidence type="ECO:0000256" key="3">
    <source>
        <dbReference type="ARBA" id="ARBA00023274"/>
    </source>
</evidence>